<keyword evidence="1" id="KW-0812">Transmembrane</keyword>
<evidence type="ECO:0000313" key="3">
    <source>
        <dbReference type="Proteomes" id="UP000620559"/>
    </source>
</evidence>
<feature type="transmembrane region" description="Helical" evidence="1">
    <location>
        <begin position="127"/>
        <end position="148"/>
    </location>
</feature>
<evidence type="ECO:0000256" key="1">
    <source>
        <dbReference type="SAM" id="Phobius"/>
    </source>
</evidence>
<dbReference type="Proteomes" id="UP000620559">
    <property type="component" value="Unassembled WGS sequence"/>
</dbReference>
<keyword evidence="1" id="KW-0472">Membrane</keyword>
<feature type="transmembrane region" description="Helical" evidence="1">
    <location>
        <begin position="12"/>
        <end position="35"/>
    </location>
</feature>
<feature type="transmembrane region" description="Helical" evidence="1">
    <location>
        <begin position="95"/>
        <end position="115"/>
    </location>
</feature>
<dbReference type="AlphaFoldDB" id="A0A8J7FEW0"/>
<dbReference type="EMBL" id="JADEWL010000147">
    <property type="protein sequence ID" value="MBE9216204.1"/>
    <property type="molecule type" value="Genomic_DNA"/>
</dbReference>
<proteinExistence type="predicted"/>
<keyword evidence="1" id="KW-1133">Transmembrane helix</keyword>
<protein>
    <submittedName>
        <fullName evidence="2">DUF4079 domain-containing protein</fullName>
    </submittedName>
</protein>
<accession>A0A8J7FEW0</accession>
<reference evidence="2" key="1">
    <citation type="submission" date="2020-10" db="EMBL/GenBank/DDBJ databases">
        <authorList>
            <person name="Castelo-Branco R."/>
            <person name="Eusebio N."/>
            <person name="Adriana R."/>
            <person name="Vieira A."/>
            <person name="Brugerolle De Fraissinette N."/>
            <person name="Rezende De Castro R."/>
            <person name="Schneider M.P."/>
            <person name="Vasconcelos V."/>
            <person name="Leao P.N."/>
        </authorList>
    </citation>
    <scope>NUCLEOTIDE SEQUENCE</scope>
    <source>
        <strain evidence="2">LEGE 06105</strain>
    </source>
</reference>
<organism evidence="2 3">
    <name type="scientific">Plectonema cf. radiosum LEGE 06105</name>
    <dbReference type="NCBI Taxonomy" id="945769"/>
    <lineage>
        <taxon>Bacteria</taxon>
        <taxon>Bacillati</taxon>
        <taxon>Cyanobacteriota</taxon>
        <taxon>Cyanophyceae</taxon>
        <taxon>Oscillatoriophycideae</taxon>
        <taxon>Oscillatoriales</taxon>
        <taxon>Microcoleaceae</taxon>
        <taxon>Plectonema</taxon>
    </lineage>
</organism>
<gene>
    <name evidence="2" type="ORF">IQ247_26685</name>
</gene>
<comment type="caution">
    <text evidence="2">The sequence shown here is derived from an EMBL/GenBank/DDBJ whole genome shotgun (WGS) entry which is preliminary data.</text>
</comment>
<dbReference type="InterPro" id="IPR025067">
    <property type="entry name" value="DUF4079"/>
</dbReference>
<feature type="transmembrane region" description="Helical" evidence="1">
    <location>
        <begin position="58"/>
        <end position="83"/>
    </location>
</feature>
<keyword evidence="3" id="KW-1185">Reference proteome</keyword>
<name>A0A8J7FEW0_9CYAN</name>
<evidence type="ECO:0000313" key="2">
    <source>
        <dbReference type="EMBL" id="MBE9216204.1"/>
    </source>
</evidence>
<dbReference type="Pfam" id="PF13301">
    <property type="entry name" value="DUF4079"/>
    <property type="match status" value="1"/>
</dbReference>
<dbReference type="RefSeq" id="WP_193924642.1">
    <property type="nucleotide sequence ID" value="NZ_JADEWL010000147.1"/>
</dbReference>
<sequence>MDLPSFIWLWKIAAWSMGLSLLAYSLLAVTGIWMFRTRTSANRRFGTLFPEDYTGLRIFHYVMGITMVTLVILLLCIGIIGTLGEYGSLGHSQHLIAGLITVLLVLISAGSAILIRTGWVGARCIHVSTNIVLFFVFAWVSLSGWTVVQRYLP</sequence>